<keyword evidence="1" id="KW-1185">Reference proteome</keyword>
<evidence type="ECO:0000313" key="3">
    <source>
        <dbReference type="RefSeq" id="XP_033176983.1"/>
    </source>
</evidence>
<dbReference type="Proteomes" id="UP000515180">
    <property type="component" value="Unplaced"/>
</dbReference>
<organism evidence="1 3">
    <name type="scientific">Bombus impatiens</name>
    <name type="common">Bumblebee</name>
    <dbReference type="NCBI Taxonomy" id="132113"/>
    <lineage>
        <taxon>Eukaryota</taxon>
        <taxon>Metazoa</taxon>
        <taxon>Ecdysozoa</taxon>
        <taxon>Arthropoda</taxon>
        <taxon>Hexapoda</taxon>
        <taxon>Insecta</taxon>
        <taxon>Pterygota</taxon>
        <taxon>Neoptera</taxon>
        <taxon>Endopterygota</taxon>
        <taxon>Hymenoptera</taxon>
        <taxon>Apocrita</taxon>
        <taxon>Aculeata</taxon>
        <taxon>Apoidea</taxon>
        <taxon>Anthophila</taxon>
        <taxon>Apidae</taxon>
        <taxon>Bombus</taxon>
        <taxon>Pyrobombus</taxon>
    </lineage>
</organism>
<sequence length="149" mass="17224">MDQRAKSSQFNWSKQQRMLRVTEFVWREQRFVYLKFKVITGYSDVACASARIPKCVLVYVTVRKEKRGGTITRIEREIRRLTGYRVDIDRVYHQLIHDDDAVGSLDGCAARCNSGNGELLAKQPASLDNQTNDPQLLYLNFPINFALHI</sequence>
<proteinExistence type="predicted"/>
<dbReference type="GeneID" id="112212948"/>
<name>A0A6P8L5T9_BOMIM</name>
<reference evidence="2 3" key="1">
    <citation type="submission" date="2025-04" db="UniProtKB">
        <authorList>
            <consortium name="RefSeq"/>
        </authorList>
    </citation>
    <scope>IDENTIFICATION</scope>
</reference>
<dbReference type="KEGG" id="bim:112212948"/>
<evidence type="ECO:0000313" key="1">
    <source>
        <dbReference type="Proteomes" id="UP000515180"/>
    </source>
</evidence>
<dbReference type="RefSeq" id="XP_033176983.1">
    <property type="nucleotide sequence ID" value="XM_033321092.1"/>
</dbReference>
<gene>
    <name evidence="2 3" type="primary">LOC112212948</name>
</gene>
<evidence type="ECO:0000313" key="2">
    <source>
        <dbReference type="RefSeq" id="XP_024223865.1"/>
    </source>
</evidence>
<protein>
    <submittedName>
        <fullName evidence="2 3">Uncharacterized protein LOC112212948</fullName>
    </submittedName>
</protein>
<accession>A0A6P8L5T9</accession>
<dbReference type="RefSeq" id="XP_024223865.1">
    <property type="nucleotide sequence ID" value="XM_024368097.2"/>
</dbReference>
<dbReference type="AlphaFoldDB" id="A0A6P8L5T9"/>